<dbReference type="InterPro" id="IPR000847">
    <property type="entry name" value="LysR_HTH_N"/>
</dbReference>
<proteinExistence type="inferred from homology"/>
<evidence type="ECO:0000256" key="1">
    <source>
        <dbReference type="ARBA" id="ARBA00009437"/>
    </source>
</evidence>
<dbReference type="Gene3D" id="1.10.10.10">
    <property type="entry name" value="Winged helix-like DNA-binding domain superfamily/Winged helix DNA-binding domain"/>
    <property type="match status" value="1"/>
</dbReference>
<dbReference type="PANTHER" id="PTHR30537:SF72">
    <property type="entry name" value="LYSR FAMILY TRANSCRIPTIONAL REGULATOR"/>
    <property type="match status" value="1"/>
</dbReference>
<dbReference type="Pfam" id="PF03466">
    <property type="entry name" value="LysR_substrate"/>
    <property type="match status" value="1"/>
</dbReference>
<dbReference type="Gene3D" id="3.40.190.290">
    <property type="match status" value="1"/>
</dbReference>
<dbReference type="InterPro" id="IPR058163">
    <property type="entry name" value="LysR-type_TF_proteobact-type"/>
</dbReference>
<dbReference type="GO" id="GO:0006351">
    <property type="term" value="P:DNA-templated transcription"/>
    <property type="evidence" value="ECO:0007669"/>
    <property type="project" value="TreeGrafter"/>
</dbReference>
<dbReference type="AlphaFoldDB" id="A0A1B6VHZ0"/>
<dbReference type="SUPFAM" id="SSF46785">
    <property type="entry name" value="Winged helix' DNA-binding domain"/>
    <property type="match status" value="1"/>
</dbReference>
<evidence type="ECO:0000259" key="5">
    <source>
        <dbReference type="PROSITE" id="PS50931"/>
    </source>
</evidence>
<dbReference type="FunFam" id="3.40.190.290:FF:000001">
    <property type="entry name" value="Transcriptional regulator, LysR family"/>
    <property type="match status" value="1"/>
</dbReference>
<dbReference type="Proteomes" id="UP000077786">
    <property type="component" value="Unassembled WGS sequence"/>
</dbReference>
<evidence type="ECO:0000256" key="3">
    <source>
        <dbReference type="ARBA" id="ARBA00023125"/>
    </source>
</evidence>
<feature type="domain" description="HTH lysR-type" evidence="5">
    <location>
        <begin position="38"/>
        <end position="95"/>
    </location>
</feature>
<dbReference type="EMBL" id="LUTU01000014">
    <property type="protein sequence ID" value="OAJ66577.1"/>
    <property type="molecule type" value="Genomic_DNA"/>
</dbReference>
<accession>A0A1B6VHZ0</accession>
<dbReference type="GO" id="GO:0003700">
    <property type="term" value="F:DNA-binding transcription factor activity"/>
    <property type="evidence" value="ECO:0007669"/>
    <property type="project" value="InterPro"/>
</dbReference>
<evidence type="ECO:0000256" key="4">
    <source>
        <dbReference type="ARBA" id="ARBA00023163"/>
    </source>
</evidence>
<name>A0A1B6VHZ0_9PROT</name>
<dbReference type="Pfam" id="PF00126">
    <property type="entry name" value="HTH_1"/>
    <property type="match status" value="1"/>
</dbReference>
<dbReference type="GO" id="GO:0043565">
    <property type="term" value="F:sequence-specific DNA binding"/>
    <property type="evidence" value="ECO:0007669"/>
    <property type="project" value="TreeGrafter"/>
</dbReference>
<dbReference type="InterPro" id="IPR005119">
    <property type="entry name" value="LysR_subst-bd"/>
</dbReference>
<evidence type="ECO:0000313" key="7">
    <source>
        <dbReference type="Proteomes" id="UP000077786"/>
    </source>
</evidence>
<comment type="similarity">
    <text evidence="1">Belongs to the LysR transcriptional regulatory family.</text>
</comment>
<protein>
    <submittedName>
        <fullName evidence="6">Transcriptional regulator</fullName>
    </submittedName>
</protein>
<dbReference type="PROSITE" id="PS50931">
    <property type="entry name" value="HTH_LYSR"/>
    <property type="match status" value="1"/>
</dbReference>
<dbReference type="FunFam" id="1.10.10.10:FF:000001">
    <property type="entry name" value="LysR family transcriptional regulator"/>
    <property type="match status" value="1"/>
</dbReference>
<dbReference type="SUPFAM" id="SSF53850">
    <property type="entry name" value="Periplasmic binding protein-like II"/>
    <property type="match status" value="1"/>
</dbReference>
<keyword evidence="3" id="KW-0238">DNA-binding</keyword>
<keyword evidence="2" id="KW-0805">Transcription regulation</keyword>
<dbReference type="InterPro" id="IPR036390">
    <property type="entry name" value="WH_DNA-bd_sf"/>
</dbReference>
<organism evidence="6 7">
    <name type="scientific">Gluconobacter cerinus</name>
    <dbReference type="NCBI Taxonomy" id="38307"/>
    <lineage>
        <taxon>Bacteria</taxon>
        <taxon>Pseudomonadati</taxon>
        <taxon>Pseudomonadota</taxon>
        <taxon>Alphaproteobacteria</taxon>
        <taxon>Acetobacterales</taxon>
        <taxon>Acetobacteraceae</taxon>
        <taxon>Gluconobacter</taxon>
    </lineage>
</organism>
<evidence type="ECO:0000313" key="6">
    <source>
        <dbReference type="EMBL" id="OAJ66577.1"/>
    </source>
</evidence>
<keyword evidence="4" id="KW-0804">Transcription</keyword>
<dbReference type="PATRIC" id="fig|38307.3.peg.2828"/>
<evidence type="ECO:0000256" key="2">
    <source>
        <dbReference type="ARBA" id="ARBA00023015"/>
    </source>
</evidence>
<gene>
    <name evidence="6" type="ORF">A0123_02710</name>
</gene>
<sequence length="336" mass="37187">MERAGYRLTEHNKGCIPDDTCQESRTNSGPCSAEIFLDRIDLFRIFTRVVETSSFTRTADMLNMPRSTISTAIRDLETRAGTRLLARTTRAVSPTQDGLAFYKRCLRVIGEVEDIETLFRKDRDGLSGVVRVNMPGRIGRLIVAPALPDFLSRHPGLSVDLGVTDRAINLVEDRADCVLRVGPLQDSGLISRRIGELNLINVASAAYLDQFGCPAHPDALNDHYVVRYASPVTGRPEDWEWQEGGETRTASPPSRVTVDNAEALIACCLAGLGLIQIPAYDVQHHIQAGELVSVMPEWCAEALPMTILYPHRHSAGDRVTTFVDWLEPLIKSHVLT</sequence>
<dbReference type="CDD" id="cd08472">
    <property type="entry name" value="PBP2_CrgA_like_3"/>
    <property type="match status" value="1"/>
</dbReference>
<comment type="caution">
    <text evidence="6">The sequence shown here is derived from an EMBL/GenBank/DDBJ whole genome shotgun (WGS) entry which is preliminary data.</text>
</comment>
<reference evidence="6 7" key="1">
    <citation type="submission" date="2016-03" db="EMBL/GenBank/DDBJ databases">
        <title>Draft genome sequence of Gluconobacter cerinus strain CECT 9110.</title>
        <authorList>
            <person name="Sainz F."/>
            <person name="Mas A."/>
            <person name="Torija M.J."/>
        </authorList>
    </citation>
    <scope>NUCLEOTIDE SEQUENCE [LARGE SCALE GENOMIC DNA]</scope>
    <source>
        <strain evidence="6 7">CECT 9110</strain>
    </source>
</reference>
<dbReference type="InterPro" id="IPR036388">
    <property type="entry name" value="WH-like_DNA-bd_sf"/>
</dbReference>
<dbReference type="PANTHER" id="PTHR30537">
    <property type="entry name" value="HTH-TYPE TRANSCRIPTIONAL REGULATOR"/>
    <property type="match status" value="1"/>
</dbReference>